<dbReference type="SUPFAM" id="SSF50978">
    <property type="entry name" value="WD40 repeat-like"/>
    <property type="match status" value="1"/>
</dbReference>
<dbReference type="AlphaFoldDB" id="A0A1X0Q7K6"/>
<proteinExistence type="predicted"/>
<dbReference type="OrthoDB" id="27537at2759"/>
<dbReference type="InterPro" id="IPR036322">
    <property type="entry name" value="WD40_repeat_dom_sf"/>
</dbReference>
<dbReference type="EMBL" id="LVKB01000197">
    <property type="protein sequence ID" value="ORD95740.1"/>
    <property type="molecule type" value="Genomic_DNA"/>
</dbReference>
<dbReference type="Proteomes" id="UP000192356">
    <property type="component" value="Unassembled WGS sequence"/>
</dbReference>
<evidence type="ECO:0000313" key="1">
    <source>
        <dbReference type="EMBL" id="ORD95740.1"/>
    </source>
</evidence>
<gene>
    <name evidence="1" type="ORF">HERIO_2247</name>
</gene>
<sequence length="300" mass="34678">MSEYISSQNKSNDYSKELPFFHRFSKGTYIRENNQIELVEFNTQGNFISYKIDDSLKILNFNDFSINNFITVKMNCYKFFQENTLLHSLNNEIFYLSVYTNDYTAKFDCKSPISAISVDSYNDLFMASCVNNFNIFDIRYQNPTLIFKDFSEDSIGSINTDKKCVIMDYNQLRIYDFRQPIKPVIKKNINVNGLISNVKYTPDNDKIILQSQFFYKCLDIQGNLLNTITFENPYSADVTPYSTELICCSGNYLHAYKIKDGNKLDTIDIGSNKYHTLLHDPSGSSAIVLAADNLLTSFIY</sequence>
<dbReference type="VEuPathDB" id="MicrosporidiaDB:HERIO_2247"/>
<dbReference type="VEuPathDB" id="MicrosporidiaDB:A0H76_1039"/>
<reference evidence="1 2" key="1">
    <citation type="journal article" date="2017" name="Environ. Microbiol.">
        <title>Decay of the glycolytic pathway and adaptation to intranuclear parasitism within Enterocytozoonidae microsporidia.</title>
        <authorList>
            <person name="Wiredu Boakye D."/>
            <person name="Jaroenlak P."/>
            <person name="Prachumwat A."/>
            <person name="Williams T.A."/>
            <person name="Bateman K.S."/>
            <person name="Itsathitphaisarn O."/>
            <person name="Sritunyalucksana K."/>
            <person name="Paszkiewicz K.H."/>
            <person name="Moore K.A."/>
            <person name="Stentiford G.D."/>
            <person name="Williams B.A."/>
        </authorList>
    </citation>
    <scope>NUCLEOTIDE SEQUENCE [LARGE SCALE GENOMIC DNA]</scope>
    <source>
        <strain evidence="1 2">GB1</strain>
    </source>
</reference>
<keyword evidence="2" id="KW-1185">Reference proteome</keyword>
<name>A0A1X0Q7K6_9MICR</name>
<evidence type="ECO:0000313" key="2">
    <source>
        <dbReference type="Proteomes" id="UP000192356"/>
    </source>
</evidence>
<protein>
    <submittedName>
        <fullName evidence="1">Uncharacterized protein</fullName>
    </submittedName>
</protein>
<organism evidence="1 2">
    <name type="scientific">Hepatospora eriocheir</name>
    <dbReference type="NCBI Taxonomy" id="1081669"/>
    <lineage>
        <taxon>Eukaryota</taxon>
        <taxon>Fungi</taxon>
        <taxon>Fungi incertae sedis</taxon>
        <taxon>Microsporidia</taxon>
        <taxon>Hepatosporidae</taxon>
        <taxon>Hepatospora</taxon>
    </lineage>
</organism>
<comment type="caution">
    <text evidence="1">The sequence shown here is derived from an EMBL/GenBank/DDBJ whole genome shotgun (WGS) entry which is preliminary data.</text>
</comment>
<accession>A0A1X0Q7K6</accession>